<gene>
    <name evidence="2" type="ORF">PHAECO_LOCUS3673</name>
</gene>
<dbReference type="EMBL" id="OU896719">
    <property type="protein sequence ID" value="CAH1119878.1"/>
    <property type="molecule type" value="Genomic_DNA"/>
</dbReference>
<feature type="region of interest" description="Disordered" evidence="1">
    <location>
        <begin position="402"/>
        <end position="431"/>
    </location>
</feature>
<proteinExistence type="predicted"/>
<evidence type="ECO:0008006" key="4">
    <source>
        <dbReference type="Google" id="ProtNLM"/>
    </source>
</evidence>
<dbReference type="OrthoDB" id="3219396at2759"/>
<evidence type="ECO:0000256" key="1">
    <source>
        <dbReference type="SAM" id="MobiDB-lite"/>
    </source>
</evidence>
<dbReference type="Proteomes" id="UP001153737">
    <property type="component" value="Chromosome 13"/>
</dbReference>
<feature type="compositionally biased region" description="Basic and acidic residues" evidence="1">
    <location>
        <begin position="95"/>
        <end position="122"/>
    </location>
</feature>
<reference evidence="2" key="1">
    <citation type="submission" date="2022-01" db="EMBL/GenBank/DDBJ databases">
        <authorList>
            <person name="King R."/>
        </authorList>
    </citation>
    <scope>NUCLEOTIDE SEQUENCE</scope>
</reference>
<evidence type="ECO:0000313" key="2">
    <source>
        <dbReference type="EMBL" id="CAH1119878.1"/>
    </source>
</evidence>
<feature type="region of interest" description="Disordered" evidence="1">
    <location>
        <begin position="1976"/>
        <end position="2004"/>
    </location>
</feature>
<dbReference type="InterPro" id="IPR006611">
    <property type="entry name" value="DUF1431_DROsp"/>
</dbReference>
<accession>A0A9P0DJ31</accession>
<feature type="region of interest" description="Disordered" evidence="1">
    <location>
        <begin position="35"/>
        <end position="135"/>
    </location>
</feature>
<feature type="compositionally biased region" description="Polar residues" evidence="1">
    <location>
        <begin position="59"/>
        <end position="78"/>
    </location>
</feature>
<protein>
    <recommendedName>
        <fullName evidence="4">Titin-like</fullName>
    </recommendedName>
</protein>
<sequence>MLRNILCKLPVLTTISDVPASPYNVSLLRSLSPTTHECRRNTKKNSSRPYSKYIHRRSNSFPSANPKTSQSERLVQQRTWKEPFSQGSNSSKLVNRRDLHQKIDASFRKEHSEIERRNEIQKTKVKGTVPEPATEDKKYYDNYEVTEQYELEASKPRRSQSELVFNVFEYMEKLESDYDPINYLQPNNLRPFGSMDNVYYPNMMGSKEPNVMRYPQTYNAEETELSSTVKKTKTKDDLQQREYSTNTKTFHSKPQGPVDLIDNLPPFDESGHYVNVKPKPNHNAKKPVPVKYFVNKPKPNKEVEEALGVAEECKKKLIKSKYNSEEESKKNVHESHKLPWCEDFLTKEEHTETLIKHTISNKPTVKVATPWLSYSDTLKNQSPKDDYPLELDVDTEIKSPLRQMNTKPSSPQKRSLNIETYQPSDSNNNHENILQRQNTAGTFQKRNLATEPVSKINIAKNTKSNLHVSVVSTMLPMKKKFVREKTFVKSNHYAKTARPLEPKSCEKPLQKKKCFLPSKVRLKPPVCTPKPPPCPIKEPCERSDDCLRIKPKKLPVLETSNCPCVEDVVPEINPKMKRLCLKFPDPPRVCPPPPSCGPRADDNLVAKPKKLVMLKPSDCVCVEPPPMTDIKFKRLQKICVPEEKCYPKTECPQPPPCVRADDKVIICEKPLPQLKAGYCPCVEPEVPDKNPKMRRLKFTFKDPPKPKSCEPINPCPPRADDRMPEKHKKLPIFKPSDCVCIEPPPMVNVPLKRLEKTCVPEVKCYPKKECPKPEPCIRADDCWELKIKPLPVIKDGPCICIDPFVPDKIPKLKKLDVECGDQPRPRTCQPVNPCPPRADESIKPKIKKLPLIEMGDCKCIEAPDMTDVPLKRLQKVCEPEEKCYPKKECPAPEPCLRADDTLCSRKKRLPILEAKECPCVESPPLKEAPALKRLELKVCEPPKICPKPKVCDEVPRADDHWKGKAKKLPKLKPGDCPCVDPPMVEAPCLKRLVCKDDPEDCFEEDPCIDTPRADMGCWEYYNSEEQKCNNTKKSKKGVSYNSKRRYNTDSRVNLFDEVKNAVRNREIERNGTAVETGRLNEVTKKEGLGVVKLLNSNSTPTFALLNDLRELEKETPSRLAFETKKQYIGKMSEKYPYRQDYDCGTSVRKLSTVVPNMPQDPIRKKKCLDIKMPCDKKKKQPTCHKIGSPCSLTKLKCASTKCPVNCEKERTPICCEKKTSPYPAFSELAEEELEPFSETTQYTCSRKDYGFHPRYKRLNDPLSKDNNKKKYSTLVANEEARDSNLSNKVYIPRLHSANNDLRLETNANLESSVAPGDIKCTSPIRKIAPLVNKLSYFPLEQKFCQLLKQKANYGIIGIDTTIPRISSYGTSTILSRSQIEPGLSRNIYVYMGKSQSLSTSLFRYKSTSTEKNKKCKPKKKKCPKFKMENCPEPTVRPACKRKRPVYVCVKEKSRAPYPAFTDCLDEELAENLAECPLQRDKIRQMQPSCMDPLDRPKLTKPVEPVVGKVDPLKEHECVKARLAIDNQGLSQSCHDFGRFQKVMRAKDYLKEVNRDCTEIERMRKLGKWPPKNSRGLCSASVDLFSFQKRGMCGYLRYPNAKHSQAQEEVIEEKPNLKLKPKTGSLKFNACPKSIYIRKYHVLCIKPEKKVVDNFDIKMNEVSQHQLTEDDSCKFMKLRNVQWRINNFQKWHRLQRMISTPDCPKKYSRTSTGVKKLAFLGQSQKTFSTSATKLVSLPEPLEAFVHRGISTTYILSRAEDDKNGIFGLKGKCPKGSKSCPKLSLPNCSKKKRKTCEWKYTGRHCKKLDSPYPAFSECRDYDISPKICECPVLKEQIQQLQPQYPILPEISSGFLPELPPQQKVDVNIEEEYVRHKYGLEKEGVTLDCSTFGLKRKPLSCKIAKQKYENVSEPAEDECKQQCTEEIVEVKEVPSCSAHTEWCRSDKMNGTPPRRTLVDDCRKPYPEFSKPEVSTQQVVKKCDPKVEAPTEDSNEYEETAKPTEANDVNNRPKMNPCLCKLKPPCEKKDLTLWQRIVNYFKARPNCPAPDDWKKKAAREKAEKYAKAAGLVVCDPKQLPKKGSCCVEELPKVITPKCPKFPYRNEADKGRRSFSTTCMVQDKRVRNLNLIARSQSSVCHRWYSTGPPMGDEDRDSLDGEENMTCKKDTTAGSERRHFSTMRNADTLEDATKNLDGAAIPCEHSEIDSNVGFNAYIEPDESDILDEEIIRNFGINDMNSNDGMLIDTSESLNTVLYPGNDVADAYDGIEENLVDETFLNEVDDCTLGNKDNVRKWSTEGSGQTGRRYYSRNVNWRNLEDINKSLEEEEKKRLVKKILKPYLEGATREHESEDDCDDNIQRNLEQNQEDITSRNVVETENETASFSRHVSQRKLSFFDVIFHEPMNDTMGYNQARAFAAFQEFFHKIEVFSDVNYEEVEKNKTKKMVQQLDELMIDKNQNKED</sequence>
<name>A0A9P0DJ31_PHACE</name>
<dbReference type="Pfam" id="PF07248">
    <property type="entry name" value="DUF1431"/>
    <property type="match status" value="3"/>
</dbReference>
<organism evidence="2 3">
    <name type="scientific">Phaedon cochleariae</name>
    <name type="common">Mustard beetle</name>
    <dbReference type="NCBI Taxonomy" id="80249"/>
    <lineage>
        <taxon>Eukaryota</taxon>
        <taxon>Metazoa</taxon>
        <taxon>Ecdysozoa</taxon>
        <taxon>Arthropoda</taxon>
        <taxon>Hexapoda</taxon>
        <taxon>Insecta</taxon>
        <taxon>Pterygota</taxon>
        <taxon>Neoptera</taxon>
        <taxon>Endopterygota</taxon>
        <taxon>Coleoptera</taxon>
        <taxon>Polyphaga</taxon>
        <taxon>Cucujiformia</taxon>
        <taxon>Chrysomeloidea</taxon>
        <taxon>Chrysomelidae</taxon>
        <taxon>Chrysomelinae</taxon>
        <taxon>Chrysomelini</taxon>
        <taxon>Phaedon</taxon>
    </lineage>
</organism>
<evidence type="ECO:0000313" key="3">
    <source>
        <dbReference type="Proteomes" id="UP001153737"/>
    </source>
</evidence>
<keyword evidence="3" id="KW-1185">Reference proteome</keyword>
<reference evidence="2" key="2">
    <citation type="submission" date="2022-10" db="EMBL/GenBank/DDBJ databases">
        <authorList>
            <consortium name="ENA_rothamsted_submissions"/>
            <consortium name="culmorum"/>
            <person name="King R."/>
        </authorList>
    </citation>
    <scope>NUCLEOTIDE SEQUENCE</scope>
</reference>